<organism evidence="11 12">
    <name type="scientific">Arthroderma otae (strain ATCC MYA-4605 / CBS 113480)</name>
    <name type="common">Microsporum canis</name>
    <dbReference type="NCBI Taxonomy" id="554155"/>
    <lineage>
        <taxon>Eukaryota</taxon>
        <taxon>Fungi</taxon>
        <taxon>Dikarya</taxon>
        <taxon>Ascomycota</taxon>
        <taxon>Pezizomycotina</taxon>
        <taxon>Eurotiomycetes</taxon>
        <taxon>Eurotiomycetidae</taxon>
        <taxon>Onygenales</taxon>
        <taxon>Arthrodermataceae</taxon>
        <taxon>Microsporum</taxon>
    </lineage>
</organism>
<dbReference type="HOGENOM" id="CLU_029566_1_0_1"/>
<protein>
    <submittedName>
        <fullName evidence="11">CPCA</fullName>
    </submittedName>
</protein>
<evidence type="ECO:0000256" key="7">
    <source>
        <dbReference type="ARBA" id="ARBA00023242"/>
    </source>
</evidence>
<accession>C5FH16</accession>
<dbReference type="InterPro" id="IPR046347">
    <property type="entry name" value="bZIP_sf"/>
</dbReference>
<gene>
    <name evidence="11" type="ORF">MCYG_01465</name>
</gene>
<sequence>MAFPTPVQTAFGFKQSSAIQQARNSRNIVPTYFTSTNTYGYIQQPSSIPQLDPHSGQIVQASRPPVPLFPSQPGQSQVDRQLPLQTMENSNAMEDVGLLEFTDFDMNGSDLLTLDNTQSLGIPETPQTVSPQELLLDSSCPSSTSFTDLSTPSFGTPGTFSHNTSPLFGNVDDLPPDHEAWDSLFPGDSTPAPEEISKAPVTVAPQPPVQPATQPVTQPEPTSVTTAPSPAVRSRNFSAPSPRSNTRAGTNRHSSVSGVTKRTRERQPLPPITVDTSDPVAVKRARNTEAARKSRARKVELQESLERRIEELETELEQARQQVEHWKGVAGHTGE</sequence>
<feature type="compositionally biased region" description="Basic and acidic residues" evidence="9">
    <location>
        <begin position="286"/>
        <end position="297"/>
    </location>
</feature>
<keyword evidence="12" id="KW-1185">Reference proteome</keyword>
<keyword evidence="4" id="KW-0238">DNA-binding</keyword>
<name>C5FH16_ARTOC</name>
<dbReference type="Pfam" id="PF07716">
    <property type="entry name" value="bZIP_2"/>
    <property type="match status" value="1"/>
</dbReference>
<dbReference type="VEuPathDB" id="FungiDB:MCYG_01465"/>
<keyword evidence="2" id="KW-0028">Amino-acid biosynthesis</keyword>
<comment type="similarity">
    <text evidence="8">Belongs to the bZIP family. GCN4 subfamily.</text>
</comment>
<dbReference type="PROSITE" id="PS50217">
    <property type="entry name" value="BZIP"/>
    <property type="match status" value="1"/>
</dbReference>
<reference evidence="12" key="1">
    <citation type="journal article" date="2012" name="MBio">
        <title>Comparative genome analysis of Trichophyton rubrum and related dermatophytes reveals candidate genes involved in infection.</title>
        <authorList>
            <person name="Martinez D.A."/>
            <person name="Oliver B.G."/>
            <person name="Graeser Y."/>
            <person name="Goldberg J.M."/>
            <person name="Li W."/>
            <person name="Martinez-Rossi N.M."/>
            <person name="Monod M."/>
            <person name="Shelest E."/>
            <person name="Barton R.C."/>
            <person name="Birch E."/>
            <person name="Brakhage A.A."/>
            <person name="Chen Z."/>
            <person name="Gurr S.J."/>
            <person name="Heiman D."/>
            <person name="Heitman J."/>
            <person name="Kosti I."/>
            <person name="Rossi A."/>
            <person name="Saif S."/>
            <person name="Samalova M."/>
            <person name="Saunders C.W."/>
            <person name="Shea T."/>
            <person name="Summerbell R.C."/>
            <person name="Xu J."/>
            <person name="Young S."/>
            <person name="Zeng Q."/>
            <person name="Birren B.W."/>
            <person name="Cuomo C.A."/>
            <person name="White T.C."/>
        </authorList>
    </citation>
    <scope>NUCLEOTIDE SEQUENCE [LARGE SCALE GENOMIC DNA]</scope>
    <source>
        <strain evidence="12">ATCC MYA-4605 / CBS 113480</strain>
    </source>
</reference>
<proteinExistence type="inferred from homology"/>
<dbReference type="GO" id="GO:0003677">
    <property type="term" value="F:DNA binding"/>
    <property type="evidence" value="ECO:0007669"/>
    <property type="project" value="UniProtKB-KW"/>
</dbReference>
<feature type="region of interest" description="Disordered" evidence="9">
    <location>
        <begin position="175"/>
        <end position="297"/>
    </location>
</feature>
<dbReference type="Proteomes" id="UP000002035">
    <property type="component" value="Unassembled WGS sequence"/>
</dbReference>
<dbReference type="AlphaFoldDB" id="C5FH16"/>
<evidence type="ECO:0000313" key="12">
    <source>
        <dbReference type="Proteomes" id="UP000002035"/>
    </source>
</evidence>
<dbReference type="eggNOG" id="KOG0837">
    <property type="taxonomic scope" value="Eukaryota"/>
</dbReference>
<dbReference type="Gene3D" id="3.30.160.60">
    <property type="entry name" value="Classic Zinc Finger"/>
    <property type="match status" value="1"/>
</dbReference>
<dbReference type="CDD" id="cd12193">
    <property type="entry name" value="bZIP_GCN4"/>
    <property type="match status" value="1"/>
</dbReference>
<keyword evidence="6" id="KW-0804">Transcription</keyword>
<keyword evidence="3" id="KW-0805">Transcription regulation</keyword>
<evidence type="ECO:0000256" key="9">
    <source>
        <dbReference type="SAM" id="MobiDB-lite"/>
    </source>
</evidence>
<dbReference type="OMA" id="MENSNAM"/>
<dbReference type="GO" id="GO:0005634">
    <property type="term" value="C:nucleus"/>
    <property type="evidence" value="ECO:0007669"/>
    <property type="project" value="UniProtKB-SubCell"/>
</dbReference>
<evidence type="ECO:0000313" key="11">
    <source>
        <dbReference type="EMBL" id="EEQ28646.1"/>
    </source>
</evidence>
<evidence type="ECO:0000256" key="4">
    <source>
        <dbReference type="ARBA" id="ARBA00023125"/>
    </source>
</evidence>
<dbReference type="InterPro" id="IPR004827">
    <property type="entry name" value="bZIP"/>
</dbReference>
<evidence type="ECO:0000256" key="2">
    <source>
        <dbReference type="ARBA" id="ARBA00022605"/>
    </source>
</evidence>
<dbReference type="FunFam" id="3.30.160.60:FF:001491">
    <property type="entry name" value="Cross-pathway control protein A"/>
    <property type="match status" value="1"/>
</dbReference>
<evidence type="ECO:0000256" key="1">
    <source>
        <dbReference type="ARBA" id="ARBA00004123"/>
    </source>
</evidence>
<evidence type="ECO:0000259" key="10">
    <source>
        <dbReference type="PROSITE" id="PS50217"/>
    </source>
</evidence>
<evidence type="ECO:0000256" key="6">
    <source>
        <dbReference type="ARBA" id="ARBA00023163"/>
    </source>
</evidence>
<keyword evidence="5" id="KW-0010">Activator</keyword>
<evidence type="ECO:0000256" key="5">
    <source>
        <dbReference type="ARBA" id="ARBA00023159"/>
    </source>
</evidence>
<evidence type="ECO:0000256" key="8">
    <source>
        <dbReference type="ARBA" id="ARBA00061302"/>
    </source>
</evidence>
<keyword evidence="7" id="KW-0539">Nucleus</keyword>
<evidence type="ECO:0000256" key="3">
    <source>
        <dbReference type="ARBA" id="ARBA00023015"/>
    </source>
</evidence>
<dbReference type="SUPFAM" id="SSF57959">
    <property type="entry name" value="Leucine zipper domain"/>
    <property type="match status" value="1"/>
</dbReference>
<dbReference type="GO" id="GO:0003700">
    <property type="term" value="F:DNA-binding transcription factor activity"/>
    <property type="evidence" value="ECO:0007669"/>
    <property type="project" value="InterPro"/>
</dbReference>
<feature type="compositionally biased region" description="Low complexity" evidence="9">
    <location>
        <begin position="211"/>
        <end position="222"/>
    </location>
</feature>
<feature type="domain" description="BZIP" evidence="10">
    <location>
        <begin position="283"/>
        <end position="324"/>
    </location>
</feature>
<comment type="subcellular location">
    <subcellularLocation>
        <location evidence="1">Nucleus</location>
    </subcellularLocation>
</comment>
<dbReference type="GeneID" id="9230669"/>
<dbReference type="EMBL" id="DS995702">
    <property type="protein sequence ID" value="EEQ28646.1"/>
    <property type="molecule type" value="Genomic_DNA"/>
</dbReference>
<dbReference type="STRING" id="554155.C5FH16"/>
<dbReference type="GO" id="GO:0008652">
    <property type="term" value="P:amino acid biosynthetic process"/>
    <property type="evidence" value="ECO:0007669"/>
    <property type="project" value="UniProtKB-KW"/>
</dbReference>
<feature type="compositionally biased region" description="Polar residues" evidence="9">
    <location>
        <begin position="235"/>
        <end position="260"/>
    </location>
</feature>
<dbReference type="OrthoDB" id="5419235at2759"/>
<dbReference type="RefSeq" id="XP_002848531.1">
    <property type="nucleotide sequence ID" value="XM_002848485.1"/>
</dbReference>
<dbReference type="PROSITE" id="PS00036">
    <property type="entry name" value="BZIP_BASIC"/>
    <property type="match status" value="1"/>
</dbReference>